<name>A0A9X1T1T0_9HYPH</name>
<protein>
    <submittedName>
        <fullName evidence="2">Uncharacterized protein</fullName>
    </submittedName>
</protein>
<dbReference type="AlphaFoldDB" id="A0A9X1T1T0"/>
<reference evidence="2" key="1">
    <citation type="submission" date="2021-12" db="EMBL/GenBank/DDBJ databases">
        <authorList>
            <person name="Li Y."/>
        </authorList>
    </citation>
    <scope>NUCLEOTIDE SEQUENCE</scope>
    <source>
        <strain evidence="2">DKSPLA3</strain>
    </source>
</reference>
<evidence type="ECO:0000313" key="2">
    <source>
        <dbReference type="EMBL" id="MCD7111011.1"/>
    </source>
</evidence>
<comment type="caution">
    <text evidence="2">The sequence shown here is derived from an EMBL/GenBank/DDBJ whole genome shotgun (WGS) entry which is preliminary data.</text>
</comment>
<feature type="region of interest" description="Disordered" evidence="1">
    <location>
        <begin position="1"/>
        <end position="49"/>
    </location>
</feature>
<organism evidence="2 3">
    <name type="scientific">Rhizobium quercicola</name>
    <dbReference type="NCBI Taxonomy" id="2901226"/>
    <lineage>
        <taxon>Bacteria</taxon>
        <taxon>Pseudomonadati</taxon>
        <taxon>Pseudomonadota</taxon>
        <taxon>Alphaproteobacteria</taxon>
        <taxon>Hyphomicrobiales</taxon>
        <taxon>Rhizobiaceae</taxon>
        <taxon>Rhizobium/Agrobacterium group</taxon>
        <taxon>Rhizobium</taxon>
    </lineage>
</organism>
<dbReference type="Proteomes" id="UP001139089">
    <property type="component" value="Unassembled WGS sequence"/>
</dbReference>
<sequence>MKIADSHYTSYKPAARPQFSGFEQIGLPRPGGRPETLDPRAGGGTGADADASMAAASTVNLSAAFWAISAEKLEKRAADVEKAAQAVAAKATADKAATREAFLDLAGKSVAEKVRAQFLKDRNLSEDDLAAMDPAARKALEEEITEAVKRQLDLEDDVVQGPGASGQSAAPRDREA</sequence>
<dbReference type="EMBL" id="JAJOZR010000012">
    <property type="protein sequence ID" value="MCD7111011.1"/>
    <property type="molecule type" value="Genomic_DNA"/>
</dbReference>
<accession>A0A9X1T1T0</accession>
<proteinExistence type="predicted"/>
<keyword evidence="3" id="KW-1185">Reference proteome</keyword>
<gene>
    <name evidence="2" type="ORF">LRX75_18410</name>
</gene>
<evidence type="ECO:0000313" key="3">
    <source>
        <dbReference type="Proteomes" id="UP001139089"/>
    </source>
</evidence>
<feature type="region of interest" description="Disordered" evidence="1">
    <location>
        <begin position="152"/>
        <end position="176"/>
    </location>
</feature>
<dbReference type="RefSeq" id="WP_231816126.1">
    <property type="nucleotide sequence ID" value="NZ_JAJOZR010000012.1"/>
</dbReference>
<evidence type="ECO:0000256" key="1">
    <source>
        <dbReference type="SAM" id="MobiDB-lite"/>
    </source>
</evidence>